<protein>
    <submittedName>
        <fullName evidence="1">Uncharacterized protein</fullName>
    </submittedName>
</protein>
<keyword evidence="2" id="KW-1185">Reference proteome</keyword>
<dbReference type="EMBL" id="CACRXK020004620">
    <property type="protein sequence ID" value="CAB4003402.1"/>
    <property type="molecule type" value="Genomic_DNA"/>
</dbReference>
<evidence type="ECO:0000313" key="2">
    <source>
        <dbReference type="Proteomes" id="UP001152795"/>
    </source>
</evidence>
<sequence length="134" mass="15198">MEQAKWEEVVSSWMSGKSFELSTECENGVGLPIEKAKWQITDLENILIRQMQSQLILSVGVPKRVQGPTFTYLLNCKQMLVGEIFADMTKRKEKFEKKTGVSLDNYYRLAASEVENGKKRKKMSESNGSNKALG</sequence>
<dbReference type="Proteomes" id="UP001152795">
    <property type="component" value="Unassembled WGS sequence"/>
</dbReference>
<dbReference type="AlphaFoldDB" id="A0A7D9IC51"/>
<comment type="caution">
    <text evidence="1">The sequence shown here is derived from an EMBL/GenBank/DDBJ whole genome shotgun (WGS) entry which is preliminary data.</text>
</comment>
<accession>A0A7D9IC51</accession>
<proteinExistence type="predicted"/>
<evidence type="ECO:0000313" key="1">
    <source>
        <dbReference type="EMBL" id="CAB4003402.1"/>
    </source>
</evidence>
<reference evidence="1" key="1">
    <citation type="submission" date="2020-04" db="EMBL/GenBank/DDBJ databases">
        <authorList>
            <person name="Alioto T."/>
            <person name="Alioto T."/>
            <person name="Gomez Garrido J."/>
        </authorList>
    </citation>
    <scope>NUCLEOTIDE SEQUENCE</scope>
    <source>
        <strain evidence="1">A484AB</strain>
    </source>
</reference>
<organism evidence="1 2">
    <name type="scientific">Paramuricea clavata</name>
    <name type="common">Red gorgonian</name>
    <name type="synonym">Violescent sea-whip</name>
    <dbReference type="NCBI Taxonomy" id="317549"/>
    <lineage>
        <taxon>Eukaryota</taxon>
        <taxon>Metazoa</taxon>
        <taxon>Cnidaria</taxon>
        <taxon>Anthozoa</taxon>
        <taxon>Octocorallia</taxon>
        <taxon>Malacalcyonacea</taxon>
        <taxon>Plexauridae</taxon>
        <taxon>Paramuricea</taxon>
    </lineage>
</organism>
<name>A0A7D9IC51_PARCT</name>
<gene>
    <name evidence="1" type="ORF">PACLA_8A006180</name>
</gene>